<dbReference type="InterPro" id="IPR056423">
    <property type="entry name" value="BACK_BPM_SPOP"/>
</dbReference>
<sequence>MATLSIEHPAGCDRWPSAEWRSDDAHIFPACPTLSDAAMATCRIWELSLPRHPDCYWYDDDEDWGLEDKSRQEGFVAEDGSFYVCCAVDVLQEDSDAPTDQISVVTPPTIFEDLGKLLLYHQQDGEGQGKGEPETELELWRRRCMLPDVTFIVEEAEIQAHKLLLAMRSPVFAAEFRWHTREKPLPVKDMSTSTFRAMLHFIYTDDLPPMKPCNMSAMALDLLVAADRYDIEGLRLLCENILSENVTPGAILPILMAVHGRQSCQTLEDFCIQYVASDPDVYAALKATADYKELKETCCNFILDITDKVAKTSMANTPGPDAPSSSSSRRQQQVNTSYSSEVFEGTHEFKIPHFIAVQRKHGVGKEISSSTFQVGGYEWRVKVYPSSSSEMANGHVSVYIELLTNPGPTGVKATVRFMMDARRGSRHIKWLEKTFTAKSDWGYAYFITTNSAKWGHVEHDGSITIHCDVYVAKVCSTEDGTIATMSPSKNSSHLKQLLVCEQGSDIRFLVEDSEIRAHRLLIAARSQTLYEAVAVVNKGDDHNILVNDTTVAVFKAMLHFIYTDELPAMEDLAPGVDDEVTVAQDLLVAACRFRLQRMKAMCENLLAALVSEENALSTLELAQDLHCSNLENYCSEFIRLAKLVQGGCVDYRLLNKFSTY</sequence>
<evidence type="ECO:0000256" key="2">
    <source>
        <dbReference type="ARBA" id="ARBA00010846"/>
    </source>
</evidence>
<evidence type="ECO:0000256" key="1">
    <source>
        <dbReference type="ARBA" id="ARBA00004906"/>
    </source>
</evidence>
<gene>
    <name evidence="6" type="ORF">QYE76_018036</name>
</gene>
<dbReference type="Gene3D" id="3.30.710.10">
    <property type="entry name" value="Potassium Channel Kv1.1, Chain A"/>
    <property type="match status" value="2"/>
</dbReference>
<organism evidence="6 7">
    <name type="scientific">Lolium multiflorum</name>
    <name type="common">Italian ryegrass</name>
    <name type="synonym">Lolium perenne subsp. multiflorum</name>
    <dbReference type="NCBI Taxonomy" id="4521"/>
    <lineage>
        <taxon>Eukaryota</taxon>
        <taxon>Viridiplantae</taxon>
        <taxon>Streptophyta</taxon>
        <taxon>Embryophyta</taxon>
        <taxon>Tracheophyta</taxon>
        <taxon>Spermatophyta</taxon>
        <taxon>Magnoliopsida</taxon>
        <taxon>Liliopsida</taxon>
        <taxon>Poales</taxon>
        <taxon>Poaceae</taxon>
        <taxon>BOP clade</taxon>
        <taxon>Pooideae</taxon>
        <taxon>Poodae</taxon>
        <taxon>Poeae</taxon>
        <taxon>Poeae Chloroplast Group 2 (Poeae type)</taxon>
        <taxon>Loliodinae</taxon>
        <taxon>Loliinae</taxon>
        <taxon>Lolium</taxon>
    </lineage>
</organism>
<dbReference type="Pfam" id="PF22486">
    <property type="entry name" value="MATH_2"/>
    <property type="match status" value="1"/>
</dbReference>
<evidence type="ECO:0000313" key="6">
    <source>
        <dbReference type="EMBL" id="KAK1602264.1"/>
    </source>
</evidence>
<dbReference type="Pfam" id="PF24570">
    <property type="entry name" value="BACK_BPM_SPOP"/>
    <property type="match status" value="1"/>
</dbReference>
<dbReference type="PANTHER" id="PTHR26379:SF494">
    <property type="entry name" value="BTB DOMAIN-CONTAINING PROTEIN"/>
    <property type="match status" value="1"/>
</dbReference>
<evidence type="ECO:0000313" key="7">
    <source>
        <dbReference type="Proteomes" id="UP001231189"/>
    </source>
</evidence>
<comment type="caution">
    <text evidence="6">The sequence shown here is derived from an EMBL/GenBank/DDBJ whole genome shotgun (WGS) entry which is preliminary data.</text>
</comment>
<feature type="compositionally biased region" description="Low complexity" evidence="3">
    <location>
        <begin position="324"/>
        <end position="333"/>
    </location>
</feature>
<name>A0AAD8QJF2_LOLMU</name>
<reference evidence="6" key="1">
    <citation type="submission" date="2023-07" db="EMBL/GenBank/DDBJ databases">
        <title>A chromosome-level genome assembly of Lolium multiflorum.</title>
        <authorList>
            <person name="Chen Y."/>
            <person name="Copetti D."/>
            <person name="Kolliker R."/>
            <person name="Studer B."/>
        </authorList>
    </citation>
    <scope>NUCLEOTIDE SEQUENCE</scope>
    <source>
        <strain evidence="6">02402/16</strain>
        <tissue evidence="6">Leaf</tissue>
    </source>
</reference>
<accession>A0AAD8QJF2</accession>
<dbReference type="PROSITE" id="PS50144">
    <property type="entry name" value="MATH"/>
    <property type="match status" value="1"/>
</dbReference>
<dbReference type="InterPro" id="IPR045005">
    <property type="entry name" value="BPM1-6"/>
</dbReference>
<keyword evidence="7" id="KW-1185">Reference proteome</keyword>
<feature type="domain" description="BTB" evidence="4">
    <location>
        <begin position="504"/>
        <end position="570"/>
    </location>
</feature>
<dbReference type="Proteomes" id="UP001231189">
    <property type="component" value="Unassembled WGS sequence"/>
</dbReference>
<evidence type="ECO:0000256" key="3">
    <source>
        <dbReference type="SAM" id="MobiDB-lite"/>
    </source>
</evidence>
<comment type="pathway">
    <text evidence="1">Protein modification; protein ubiquitination.</text>
</comment>
<dbReference type="InterPro" id="IPR000210">
    <property type="entry name" value="BTB/POZ_dom"/>
</dbReference>
<dbReference type="AlphaFoldDB" id="A0AAD8QJF2"/>
<dbReference type="InterPro" id="IPR011333">
    <property type="entry name" value="SKP1/BTB/POZ_sf"/>
</dbReference>
<dbReference type="SUPFAM" id="SSF49599">
    <property type="entry name" value="TRAF domain-like"/>
    <property type="match status" value="1"/>
</dbReference>
<comment type="similarity">
    <text evidence="2">Belongs to the Tdpoz family.</text>
</comment>
<protein>
    <submittedName>
        <fullName evidence="6">Uncharacterized protein</fullName>
    </submittedName>
</protein>
<dbReference type="SMART" id="SM00225">
    <property type="entry name" value="BTB"/>
    <property type="match status" value="2"/>
</dbReference>
<dbReference type="InterPro" id="IPR008974">
    <property type="entry name" value="TRAF-like"/>
</dbReference>
<dbReference type="CDD" id="cd14733">
    <property type="entry name" value="BACK"/>
    <property type="match status" value="1"/>
</dbReference>
<evidence type="ECO:0000259" key="4">
    <source>
        <dbReference type="PROSITE" id="PS50097"/>
    </source>
</evidence>
<dbReference type="InterPro" id="IPR002083">
    <property type="entry name" value="MATH/TRAF_dom"/>
</dbReference>
<dbReference type="SUPFAM" id="SSF54695">
    <property type="entry name" value="POZ domain"/>
    <property type="match status" value="2"/>
</dbReference>
<evidence type="ECO:0000259" key="5">
    <source>
        <dbReference type="PROSITE" id="PS50144"/>
    </source>
</evidence>
<dbReference type="Gene3D" id="2.60.210.10">
    <property type="entry name" value="Apoptosis, Tumor Necrosis Factor Receptor Associated Protein 2, Chain A"/>
    <property type="match status" value="1"/>
</dbReference>
<feature type="region of interest" description="Disordered" evidence="3">
    <location>
        <begin position="314"/>
        <end position="337"/>
    </location>
</feature>
<dbReference type="GO" id="GO:0016567">
    <property type="term" value="P:protein ubiquitination"/>
    <property type="evidence" value="ECO:0007669"/>
    <property type="project" value="InterPro"/>
</dbReference>
<dbReference type="PANTHER" id="PTHR26379">
    <property type="entry name" value="BTB/POZ AND MATH DOMAIN-CONTAINING PROTEIN 1"/>
    <property type="match status" value="1"/>
</dbReference>
<dbReference type="EMBL" id="JAUUTY010000290">
    <property type="protein sequence ID" value="KAK1602264.1"/>
    <property type="molecule type" value="Genomic_DNA"/>
</dbReference>
<feature type="domain" description="MATH" evidence="5">
    <location>
        <begin position="344"/>
        <end position="469"/>
    </location>
</feature>
<dbReference type="Pfam" id="PF00651">
    <property type="entry name" value="BTB"/>
    <property type="match status" value="2"/>
</dbReference>
<feature type="domain" description="BTB" evidence="4">
    <location>
        <begin position="147"/>
        <end position="211"/>
    </location>
</feature>
<proteinExistence type="inferred from homology"/>
<dbReference type="PROSITE" id="PS50097">
    <property type="entry name" value="BTB"/>
    <property type="match status" value="2"/>
</dbReference>
<dbReference type="CDD" id="cd00121">
    <property type="entry name" value="MATH"/>
    <property type="match status" value="1"/>
</dbReference>